<accession>A0A953LFU5</accession>
<dbReference type="InterPro" id="IPR043129">
    <property type="entry name" value="ATPase_NBD"/>
</dbReference>
<name>A0A953LFU5_SYMTR</name>
<evidence type="ECO:0000256" key="2">
    <source>
        <dbReference type="ARBA" id="ARBA00006479"/>
    </source>
</evidence>
<dbReference type="Proteomes" id="UP000732377">
    <property type="component" value="Unassembled WGS sequence"/>
</dbReference>
<evidence type="ECO:0000256" key="3">
    <source>
        <dbReference type="ARBA" id="ARBA00022629"/>
    </source>
</evidence>
<dbReference type="InterPro" id="IPR000600">
    <property type="entry name" value="ROK"/>
</dbReference>
<dbReference type="EMBL" id="PIUK01000001">
    <property type="protein sequence ID" value="MBY6274596.1"/>
    <property type="molecule type" value="Genomic_DNA"/>
</dbReference>
<dbReference type="Pfam" id="PF13412">
    <property type="entry name" value="HTH_24"/>
    <property type="match status" value="1"/>
</dbReference>
<dbReference type="InterPro" id="IPR036390">
    <property type="entry name" value="WH_DNA-bd_sf"/>
</dbReference>
<feature type="domain" description="HTH crp-type" evidence="4">
    <location>
        <begin position="14"/>
        <end position="73"/>
    </location>
</feature>
<dbReference type="PANTHER" id="PTHR18964:SF149">
    <property type="entry name" value="BIFUNCTIONAL UDP-N-ACETYLGLUCOSAMINE 2-EPIMERASE_N-ACETYLMANNOSAMINE KINASE"/>
    <property type="match status" value="1"/>
</dbReference>
<evidence type="ECO:0000256" key="1">
    <source>
        <dbReference type="ARBA" id="ARBA00002486"/>
    </source>
</evidence>
<comment type="similarity">
    <text evidence="2">Belongs to the ROK (NagC/XylR) family.</text>
</comment>
<dbReference type="RefSeq" id="WP_273377356.1">
    <property type="nucleotide sequence ID" value="NZ_PIUK01000001.1"/>
</dbReference>
<dbReference type="Gene3D" id="3.30.420.40">
    <property type="match status" value="2"/>
</dbReference>
<dbReference type="SMART" id="SM00419">
    <property type="entry name" value="HTH_CRP"/>
    <property type="match status" value="1"/>
</dbReference>
<comment type="caution">
    <text evidence="5">The sequence shown here is derived from an EMBL/GenBank/DDBJ whole genome shotgun (WGS) entry which is preliminary data.</text>
</comment>
<reference evidence="5" key="1">
    <citation type="submission" date="2017-11" db="EMBL/GenBank/DDBJ databases">
        <title>Three new genomes from thermophilic consortium.</title>
        <authorList>
            <person name="Quaggio R."/>
            <person name="Amgarten D."/>
            <person name="Setubal J.C."/>
        </authorList>
    </citation>
    <scope>NUCLEOTIDE SEQUENCE</scope>
    <source>
        <strain evidence="5">ZCTH01-B2</strain>
    </source>
</reference>
<dbReference type="GO" id="GO:0042732">
    <property type="term" value="P:D-xylose metabolic process"/>
    <property type="evidence" value="ECO:0007669"/>
    <property type="project" value="UniProtKB-KW"/>
</dbReference>
<dbReference type="PANTHER" id="PTHR18964">
    <property type="entry name" value="ROK (REPRESSOR, ORF, KINASE) FAMILY"/>
    <property type="match status" value="1"/>
</dbReference>
<evidence type="ECO:0000313" key="6">
    <source>
        <dbReference type="Proteomes" id="UP000732377"/>
    </source>
</evidence>
<gene>
    <name evidence="5" type="ORF">CWE10_00035</name>
</gene>
<evidence type="ECO:0000259" key="4">
    <source>
        <dbReference type="SMART" id="SM00419"/>
    </source>
</evidence>
<dbReference type="SUPFAM" id="SSF53067">
    <property type="entry name" value="Actin-like ATPase domain"/>
    <property type="match status" value="1"/>
</dbReference>
<protein>
    <recommendedName>
        <fullName evidence="4">HTH crp-type domain-containing protein</fullName>
    </recommendedName>
</protein>
<dbReference type="Pfam" id="PF00480">
    <property type="entry name" value="ROK"/>
    <property type="match status" value="1"/>
</dbReference>
<dbReference type="Gene3D" id="1.10.10.10">
    <property type="entry name" value="Winged helix-like DNA-binding domain superfamily/Winged helix DNA-binding domain"/>
    <property type="match status" value="1"/>
</dbReference>
<dbReference type="InterPro" id="IPR012318">
    <property type="entry name" value="HTH_CRP"/>
</dbReference>
<dbReference type="InterPro" id="IPR049874">
    <property type="entry name" value="ROK_cs"/>
</dbReference>
<dbReference type="InterPro" id="IPR036388">
    <property type="entry name" value="WH-like_DNA-bd_sf"/>
</dbReference>
<sequence length="403" mass="43248">MLVGPELIRAINKQRVLRLVRSAGAMSRADLAERTGLTRPTVSAVVAELLEEGWVEEIGTGESSGGRPPILLRFNPRARWVIGAELGAGHVRAVLADLAGNVFHRFKQRVESRDPLIEVDQLERAVRYLLDQTPRYGPPTPVAGVGIGITGVIDPEEGVWRYSPHYQVRDLPVAPMLQERLSLPVWIENDARAMAWGERSFGAAQGVDNLAFIRVGVGLGAGIIIDGRLYGGAHRGAGEIGHIMVKERGLRCRCGSDGCLETVGSAIAIARRAVQRMAQGEETLIRELCGGDPSKVIATTVIEAADAGDRVAQEILSEAGRFLGIGIGAMINLLNPAMVIIGGGTSRAGDYLIEPLRQAALERTLPALRERVKIVRTELGEDAGPLGGAALVIEELFRTPTLK</sequence>
<dbReference type="PROSITE" id="PS01125">
    <property type="entry name" value="ROK"/>
    <property type="match status" value="1"/>
</dbReference>
<dbReference type="AlphaFoldDB" id="A0A953LFU5"/>
<proteinExistence type="inferred from homology"/>
<keyword evidence="3" id="KW-0119">Carbohydrate metabolism</keyword>
<dbReference type="GO" id="GO:0003677">
    <property type="term" value="F:DNA binding"/>
    <property type="evidence" value="ECO:0007669"/>
    <property type="project" value="InterPro"/>
</dbReference>
<dbReference type="SUPFAM" id="SSF46785">
    <property type="entry name" value="Winged helix' DNA-binding domain"/>
    <property type="match status" value="1"/>
</dbReference>
<organism evidence="5 6">
    <name type="scientific">Symbiobacterium thermophilum</name>
    <dbReference type="NCBI Taxonomy" id="2734"/>
    <lineage>
        <taxon>Bacteria</taxon>
        <taxon>Bacillati</taxon>
        <taxon>Bacillota</taxon>
        <taxon>Clostridia</taxon>
        <taxon>Eubacteriales</taxon>
        <taxon>Symbiobacteriaceae</taxon>
        <taxon>Symbiobacterium</taxon>
    </lineage>
</organism>
<comment type="function">
    <text evidence="1">Transcriptional repressor of xylose-utilizing enzymes.</text>
</comment>
<keyword evidence="3" id="KW-0859">Xylose metabolism</keyword>
<dbReference type="GO" id="GO:0006355">
    <property type="term" value="P:regulation of DNA-templated transcription"/>
    <property type="evidence" value="ECO:0007669"/>
    <property type="project" value="InterPro"/>
</dbReference>
<evidence type="ECO:0000313" key="5">
    <source>
        <dbReference type="EMBL" id="MBY6274596.1"/>
    </source>
</evidence>